<keyword evidence="3" id="KW-0223">Dioxygenase</keyword>
<feature type="domain" description="Fe2OG dioxygenase" evidence="8">
    <location>
        <begin position="306"/>
        <end position="416"/>
    </location>
</feature>
<dbReference type="GO" id="GO:0035516">
    <property type="term" value="F:broad specificity oxidative DNA demethylase activity"/>
    <property type="evidence" value="ECO:0007669"/>
    <property type="project" value="TreeGrafter"/>
</dbReference>
<comment type="caution">
    <text evidence="9">The sequence shown here is derived from an EMBL/GenBank/DDBJ whole genome shotgun (WGS) entry which is preliminary data.</text>
</comment>
<comment type="similarity">
    <text evidence="1">Belongs to the alkB family.</text>
</comment>
<evidence type="ECO:0000256" key="2">
    <source>
        <dbReference type="ARBA" id="ARBA00022723"/>
    </source>
</evidence>
<protein>
    <submittedName>
        <fullName evidence="9">DNA metabolism protein</fullName>
    </submittedName>
</protein>
<accession>A0AAV3NLZ8</accession>
<dbReference type="SUPFAM" id="SSF51197">
    <property type="entry name" value="Clavaminate synthase-like"/>
    <property type="match status" value="1"/>
</dbReference>
<dbReference type="PANTHER" id="PTHR16557:SF2">
    <property type="entry name" value="NUCLEIC ACID DIOXYGENASE ALKBH1"/>
    <property type="match status" value="1"/>
</dbReference>
<dbReference type="PROSITE" id="PS51471">
    <property type="entry name" value="FE2OG_OXY"/>
    <property type="match status" value="1"/>
</dbReference>
<comment type="cofactor">
    <cofactor evidence="6">
        <name>Fe(2+)</name>
        <dbReference type="ChEBI" id="CHEBI:29033"/>
    </cofactor>
    <text evidence="6">Binds 1 Fe(2+) ion per subunit.</text>
</comment>
<evidence type="ECO:0000313" key="9">
    <source>
        <dbReference type="EMBL" id="GAA0139963.1"/>
    </source>
</evidence>
<evidence type="ECO:0000256" key="6">
    <source>
        <dbReference type="PIRSR" id="PIRSR604574-2"/>
    </source>
</evidence>
<evidence type="ECO:0000256" key="4">
    <source>
        <dbReference type="ARBA" id="ARBA00023002"/>
    </source>
</evidence>
<keyword evidence="2 6" id="KW-0479">Metal-binding</keyword>
<feature type="compositionally biased region" description="Low complexity" evidence="7">
    <location>
        <begin position="14"/>
        <end position="24"/>
    </location>
</feature>
<dbReference type="EMBL" id="BAABME010000135">
    <property type="protein sequence ID" value="GAA0139963.1"/>
    <property type="molecule type" value="Genomic_DNA"/>
</dbReference>
<dbReference type="InterPro" id="IPR004574">
    <property type="entry name" value="Alkb"/>
</dbReference>
<gene>
    <name evidence="9" type="ORF">LIER_01399</name>
</gene>
<reference evidence="9 10" key="1">
    <citation type="submission" date="2024-01" db="EMBL/GenBank/DDBJ databases">
        <title>The complete chloroplast genome sequence of Lithospermum erythrorhizon: insights into the phylogenetic relationship among Boraginaceae species and the maternal lineages of purple gromwells.</title>
        <authorList>
            <person name="Okada T."/>
            <person name="Watanabe K."/>
        </authorList>
    </citation>
    <scope>NUCLEOTIDE SEQUENCE [LARGE SCALE GENOMIC DNA]</scope>
</reference>
<dbReference type="AlphaFoldDB" id="A0AAV3NLZ8"/>
<keyword evidence="4" id="KW-0560">Oxidoreductase</keyword>
<organism evidence="9 10">
    <name type="scientific">Lithospermum erythrorhizon</name>
    <name type="common">Purple gromwell</name>
    <name type="synonym">Lithospermum officinale var. erythrorhizon</name>
    <dbReference type="NCBI Taxonomy" id="34254"/>
    <lineage>
        <taxon>Eukaryota</taxon>
        <taxon>Viridiplantae</taxon>
        <taxon>Streptophyta</taxon>
        <taxon>Embryophyta</taxon>
        <taxon>Tracheophyta</taxon>
        <taxon>Spermatophyta</taxon>
        <taxon>Magnoliopsida</taxon>
        <taxon>eudicotyledons</taxon>
        <taxon>Gunneridae</taxon>
        <taxon>Pentapetalae</taxon>
        <taxon>asterids</taxon>
        <taxon>lamiids</taxon>
        <taxon>Boraginales</taxon>
        <taxon>Boraginaceae</taxon>
        <taxon>Boraginoideae</taxon>
        <taxon>Lithospermeae</taxon>
        <taxon>Lithospermum</taxon>
    </lineage>
</organism>
<proteinExistence type="inferred from homology"/>
<sequence length="416" mass="45723">MKKGGRKTCWVPKNNQSSSNSSASVEDQRSSCEPKNVSPCVGSETRGIPLVGSVSKWSGVVTPPNVSYKPFTPAGFQKASSSVDNLRFGDSAPAQVNYSSGGFQSPSSGELVQQTRHLTGDIDKICESSELAISGNKQDQASQERKDMSEYGAPFDICNVKAATVKLKPALHVKNREKRLENKRSSEGPYIKILRPGMVLLKHYISAADQVKIVEKCRTLGLGRGGFYQPSYGIGEGKLRLKMMCLGKNWDSQNSKYIDVSPADGAKTLSIPGEFHKWVDQAIRDSHDYLRTQSVRNIEETLPSMTPDICIVNFYSKTGRLGLHQDKDESKESLRRGLPVVSISIGDSAEFVYGDQRDLEKAEKVVLESGDVLIFGGSSRHIFHGVTTINAETAPKSLLEESNLRPGRLNLTFRQF</sequence>
<feature type="binding site" evidence="6">
    <location>
        <position position="384"/>
    </location>
    <ligand>
        <name>Fe cation</name>
        <dbReference type="ChEBI" id="CHEBI:24875"/>
        <note>catalytic</note>
    </ligand>
</feature>
<dbReference type="InterPro" id="IPR005123">
    <property type="entry name" value="Oxoglu/Fe-dep_dioxygenase_dom"/>
</dbReference>
<dbReference type="GO" id="GO:0005737">
    <property type="term" value="C:cytoplasm"/>
    <property type="evidence" value="ECO:0007669"/>
    <property type="project" value="TreeGrafter"/>
</dbReference>
<dbReference type="Proteomes" id="UP001454036">
    <property type="component" value="Unassembled WGS sequence"/>
</dbReference>
<dbReference type="InterPro" id="IPR027450">
    <property type="entry name" value="AlkB-like"/>
</dbReference>
<name>A0AAV3NLZ8_LITER</name>
<dbReference type="Gene3D" id="2.60.120.590">
    <property type="entry name" value="Alpha-ketoglutarate-dependent dioxygenase AlkB-like"/>
    <property type="match status" value="1"/>
</dbReference>
<dbReference type="InterPro" id="IPR037151">
    <property type="entry name" value="AlkB-like_sf"/>
</dbReference>
<feature type="region of interest" description="Disordered" evidence="7">
    <location>
        <begin position="1"/>
        <end position="44"/>
    </location>
</feature>
<evidence type="ECO:0000256" key="3">
    <source>
        <dbReference type="ARBA" id="ARBA00022964"/>
    </source>
</evidence>
<feature type="binding site" evidence="6">
    <location>
        <position position="324"/>
    </location>
    <ligand>
        <name>Fe cation</name>
        <dbReference type="ChEBI" id="CHEBI:24875"/>
        <note>catalytic</note>
    </ligand>
</feature>
<keyword evidence="5 6" id="KW-0408">Iron</keyword>
<feature type="binding site" evidence="6">
    <location>
        <position position="326"/>
    </location>
    <ligand>
        <name>Fe cation</name>
        <dbReference type="ChEBI" id="CHEBI:24875"/>
        <note>catalytic</note>
    </ligand>
</feature>
<evidence type="ECO:0000259" key="8">
    <source>
        <dbReference type="PROSITE" id="PS51471"/>
    </source>
</evidence>
<evidence type="ECO:0000313" key="10">
    <source>
        <dbReference type="Proteomes" id="UP001454036"/>
    </source>
</evidence>
<dbReference type="GO" id="GO:0035515">
    <property type="term" value="F:oxidative RNA demethylase activity"/>
    <property type="evidence" value="ECO:0007669"/>
    <property type="project" value="TreeGrafter"/>
</dbReference>
<evidence type="ECO:0000256" key="7">
    <source>
        <dbReference type="SAM" id="MobiDB-lite"/>
    </source>
</evidence>
<evidence type="ECO:0000256" key="5">
    <source>
        <dbReference type="ARBA" id="ARBA00023004"/>
    </source>
</evidence>
<keyword evidence="10" id="KW-1185">Reference proteome</keyword>
<dbReference type="GO" id="GO:0035513">
    <property type="term" value="P:oxidative RNA demethylation"/>
    <property type="evidence" value="ECO:0007669"/>
    <property type="project" value="TreeGrafter"/>
</dbReference>
<dbReference type="Pfam" id="PF13532">
    <property type="entry name" value="2OG-FeII_Oxy_2"/>
    <property type="match status" value="1"/>
</dbReference>
<dbReference type="GO" id="GO:0008198">
    <property type="term" value="F:ferrous iron binding"/>
    <property type="evidence" value="ECO:0007669"/>
    <property type="project" value="TreeGrafter"/>
</dbReference>
<evidence type="ECO:0000256" key="1">
    <source>
        <dbReference type="ARBA" id="ARBA00007879"/>
    </source>
</evidence>
<dbReference type="PANTHER" id="PTHR16557">
    <property type="entry name" value="ALKYLATED DNA REPAIR PROTEIN ALKB-RELATED"/>
    <property type="match status" value="1"/>
</dbReference>